<dbReference type="GO" id="GO:0140114">
    <property type="term" value="P:cellular detoxification of fluoride"/>
    <property type="evidence" value="ECO:0007669"/>
    <property type="project" value="UniProtKB-UniRule"/>
</dbReference>
<dbReference type="STRING" id="1612.ABB44_02590"/>
<dbReference type="RefSeq" id="WP_010018325.1">
    <property type="nucleotide sequence ID" value="NZ_CAJJMR010000011.1"/>
</dbReference>
<dbReference type="Proteomes" id="UP000295257">
    <property type="component" value="Unassembled WGS sequence"/>
</dbReference>
<comment type="caution">
    <text evidence="11">The sequence shown here is derived from an EMBL/GenBank/DDBJ whole genome shotgun (WGS) entry which is preliminary data.</text>
</comment>
<keyword evidence="10" id="KW-0406">Ion transport</keyword>
<keyword evidence="6 10" id="KW-0407">Ion channel</keyword>
<dbReference type="GO" id="GO:0005886">
    <property type="term" value="C:plasma membrane"/>
    <property type="evidence" value="ECO:0007669"/>
    <property type="project" value="UniProtKB-SubCell"/>
</dbReference>
<evidence type="ECO:0000256" key="9">
    <source>
        <dbReference type="ARBA" id="ARBA00049940"/>
    </source>
</evidence>
<keyword evidence="4 10" id="KW-1133">Transmembrane helix</keyword>
<keyword evidence="12" id="KW-1185">Reference proteome</keyword>
<evidence type="ECO:0000256" key="4">
    <source>
        <dbReference type="ARBA" id="ARBA00022989"/>
    </source>
</evidence>
<dbReference type="GO" id="GO:0062054">
    <property type="term" value="F:fluoride channel activity"/>
    <property type="evidence" value="ECO:0007669"/>
    <property type="project" value="UniProtKB-UniRule"/>
</dbReference>
<keyword evidence="10" id="KW-0813">Transport</keyword>
<evidence type="ECO:0000256" key="7">
    <source>
        <dbReference type="ARBA" id="ARBA00035120"/>
    </source>
</evidence>
<proteinExistence type="inferred from homology"/>
<feature type="transmembrane region" description="Helical" evidence="10">
    <location>
        <begin position="67"/>
        <end position="86"/>
    </location>
</feature>
<evidence type="ECO:0000256" key="1">
    <source>
        <dbReference type="ARBA" id="ARBA00004651"/>
    </source>
</evidence>
<dbReference type="PANTHER" id="PTHR28259">
    <property type="entry name" value="FLUORIDE EXPORT PROTEIN 1-RELATED"/>
    <property type="match status" value="1"/>
</dbReference>
<evidence type="ECO:0000313" key="12">
    <source>
        <dbReference type="Proteomes" id="UP000295257"/>
    </source>
</evidence>
<evidence type="ECO:0000256" key="5">
    <source>
        <dbReference type="ARBA" id="ARBA00023136"/>
    </source>
</evidence>
<keyword evidence="10" id="KW-0915">Sodium</keyword>
<organism evidence="11 12">
    <name type="scientific">Companilactobacillus farciminis</name>
    <dbReference type="NCBI Taxonomy" id="1612"/>
    <lineage>
        <taxon>Bacteria</taxon>
        <taxon>Bacillati</taxon>
        <taxon>Bacillota</taxon>
        <taxon>Bacilli</taxon>
        <taxon>Lactobacillales</taxon>
        <taxon>Lactobacillaceae</taxon>
        <taxon>Companilactobacillus</taxon>
    </lineage>
</organism>
<evidence type="ECO:0000256" key="2">
    <source>
        <dbReference type="ARBA" id="ARBA00022475"/>
    </source>
</evidence>
<protein>
    <recommendedName>
        <fullName evidence="10">Fluoride-specific ion channel FluC</fullName>
    </recommendedName>
</protein>
<evidence type="ECO:0000256" key="8">
    <source>
        <dbReference type="ARBA" id="ARBA00035585"/>
    </source>
</evidence>
<comment type="catalytic activity">
    <reaction evidence="8">
        <text>fluoride(in) = fluoride(out)</text>
        <dbReference type="Rhea" id="RHEA:76159"/>
        <dbReference type="ChEBI" id="CHEBI:17051"/>
    </reaction>
    <physiologicalReaction direction="left-to-right" evidence="8">
        <dbReference type="Rhea" id="RHEA:76160"/>
    </physiologicalReaction>
</comment>
<comment type="function">
    <text evidence="9 10">Fluoride-specific ion channel. Important for reducing fluoride concentration in the cell, thus reducing its toxicity.</text>
</comment>
<evidence type="ECO:0000313" key="11">
    <source>
        <dbReference type="EMBL" id="TDG73622.1"/>
    </source>
</evidence>
<feature type="transmembrane region" description="Helical" evidence="10">
    <location>
        <begin position="34"/>
        <end position="55"/>
    </location>
</feature>
<keyword evidence="5 10" id="KW-0472">Membrane</keyword>
<evidence type="ECO:0000256" key="10">
    <source>
        <dbReference type="HAMAP-Rule" id="MF_00454"/>
    </source>
</evidence>
<name>A0A4R5NGI3_9LACO</name>
<dbReference type="PANTHER" id="PTHR28259:SF1">
    <property type="entry name" value="FLUORIDE EXPORT PROTEIN 1-RELATED"/>
    <property type="match status" value="1"/>
</dbReference>
<dbReference type="OrthoDB" id="9815830at2"/>
<keyword evidence="10" id="KW-0479">Metal-binding</keyword>
<comment type="activity regulation">
    <text evidence="10">Na(+) is not transported, but it plays an essential structural role and its presence is essential for fluoride channel function.</text>
</comment>
<keyword evidence="3 10" id="KW-0812">Transmembrane</keyword>
<dbReference type="Pfam" id="PF02537">
    <property type="entry name" value="CRCB"/>
    <property type="match status" value="1"/>
</dbReference>
<evidence type="ECO:0000256" key="3">
    <source>
        <dbReference type="ARBA" id="ARBA00022692"/>
    </source>
</evidence>
<gene>
    <name evidence="10" type="primary">fluC</name>
    <name evidence="10" type="synonym">crcB</name>
    <name evidence="11" type="ORF">C5L30_000561</name>
</gene>
<dbReference type="NCBIfam" id="TIGR00494">
    <property type="entry name" value="crcB"/>
    <property type="match status" value="1"/>
</dbReference>
<sequence length="138" mass="15487">MKERGKIFLLVLVGAFIGSDLRYLESLIFKTTNGFPLGTLVANLTGAFIMPFLIHYLQDRYNLSSKVVLTLSTGLLGSYTTFSTFTADSYRLYQSGNWVSLLIYLTITILGGFVVAILGNYWAASRAFNDYVKKEQDR</sequence>
<comment type="similarity">
    <text evidence="7 10">Belongs to the fluoride channel Fluc/FEX (TC 1.A.43) family.</text>
</comment>
<reference evidence="11 12" key="1">
    <citation type="journal article" date="2019" name="Appl. Microbiol. Biotechnol.">
        <title>Uncovering carbohydrate metabolism through a genotype-phenotype association study of 56 lactic acid bacteria genomes.</title>
        <authorList>
            <person name="Buron-Moles G."/>
            <person name="Chailyan A."/>
            <person name="Dolejs I."/>
            <person name="Forster J."/>
            <person name="Miks M.H."/>
        </authorList>
    </citation>
    <scope>NUCLEOTIDE SEQUENCE [LARGE SCALE GENOMIC DNA]</scope>
    <source>
        <strain evidence="11 12">ATCC 29644</strain>
    </source>
</reference>
<evidence type="ECO:0000256" key="6">
    <source>
        <dbReference type="ARBA" id="ARBA00023303"/>
    </source>
</evidence>
<feature type="transmembrane region" description="Helical" evidence="10">
    <location>
        <begin position="98"/>
        <end position="124"/>
    </location>
</feature>
<dbReference type="HAMAP" id="MF_00454">
    <property type="entry name" value="FluC"/>
    <property type="match status" value="1"/>
</dbReference>
<feature type="binding site" evidence="10">
    <location>
        <position position="80"/>
    </location>
    <ligand>
        <name>Na(+)</name>
        <dbReference type="ChEBI" id="CHEBI:29101"/>
        <note>structural</note>
    </ligand>
</feature>
<feature type="binding site" evidence="10">
    <location>
        <position position="77"/>
    </location>
    <ligand>
        <name>Na(+)</name>
        <dbReference type="ChEBI" id="CHEBI:29101"/>
        <note>structural</note>
    </ligand>
</feature>
<dbReference type="GO" id="GO:0046872">
    <property type="term" value="F:metal ion binding"/>
    <property type="evidence" value="ECO:0007669"/>
    <property type="project" value="UniProtKB-KW"/>
</dbReference>
<keyword evidence="2 10" id="KW-1003">Cell membrane</keyword>
<dbReference type="AlphaFoldDB" id="A0A4R5NGI3"/>
<dbReference type="EMBL" id="PUFN01000009">
    <property type="protein sequence ID" value="TDG73622.1"/>
    <property type="molecule type" value="Genomic_DNA"/>
</dbReference>
<dbReference type="InterPro" id="IPR003691">
    <property type="entry name" value="FluC"/>
</dbReference>
<comment type="subcellular location">
    <subcellularLocation>
        <location evidence="1 10">Cell membrane</location>
        <topology evidence="1 10">Multi-pass membrane protein</topology>
    </subcellularLocation>
</comment>
<accession>A0A4R5NGI3</accession>